<sequence length="72" mass="8229">MNNDFEKAFSDFIDRREYDQAENALFAMVRIAFLAGWKAAGGNPPQPQKIFQIVHKKDISESAIETDINLKK</sequence>
<dbReference type="AlphaFoldDB" id="A0A644XEU2"/>
<evidence type="ECO:0000313" key="1">
    <source>
        <dbReference type="EMBL" id="MPM14298.1"/>
    </source>
</evidence>
<protein>
    <submittedName>
        <fullName evidence="1">Uncharacterized protein</fullName>
    </submittedName>
</protein>
<reference evidence="1" key="1">
    <citation type="submission" date="2019-08" db="EMBL/GenBank/DDBJ databases">
        <authorList>
            <person name="Kucharzyk K."/>
            <person name="Murdoch R.W."/>
            <person name="Higgins S."/>
            <person name="Loffler F."/>
        </authorList>
    </citation>
    <scope>NUCLEOTIDE SEQUENCE</scope>
</reference>
<dbReference type="EMBL" id="VSSQ01002256">
    <property type="protein sequence ID" value="MPM14298.1"/>
    <property type="molecule type" value="Genomic_DNA"/>
</dbReference>
<comment type="caution">
    <text evidence="1">The sequence shown here is derived from an EMBL/GenBank/DDBJ whole genome shotgun (WGS) entry which is preliminary data.</text>
</comment>
<gene>
    <name evidence="1" type="ORF">SDC9_60660</name>
</gene>
<name>A0A644XEU2_9ZZZZ</name>
<accession>A0A644XEU2</accession>
<organism evidence="1">
    <name type="scientific">bioreactor metagenome</name>
    <dbReference type="NCBI Taxonomy" id="1076179"/>
    <lineage>
        <taxon>unclassified sequences</taxon>
        <taxon>metagenomes</taxon>
        <taxon>ecological metagenomes</taxon>
    </lineage>
</organism>
<proteinExistence type="predicted"/>